<evidence type="ECO:0000313" key="2">
    <source>
        <dbReference type="Proteomes" id="UP000192343"/>
    </source>
</evidence>
<proteinExistence type="predicted"/>
<dbReference type="OrthoDB" id="371307at2"/>
<organism evidence="1 2">
    <name type="scientific">Marispirochaeta aestuarii</name>
    <dbReference type="NCBI Taxonomy" id="1963862"/>
    <lineage>
        <taxon>Bacteria</taxon>
        <taxon>Pseudomonadati</taxon>
        <taxon>Spirochaetota</taxon>
        <taxon>Spirochaetia</taxon>
        <taxon>Spirochaetales</taxon>
        <taxon>Spirochaetaceae</taxon>
        <taxon>Marispirochaeta</taxon>
    </lineage>
</organism>
<gene>
    <name evidence="1" type="ORF">B4O97_18300</name>
</gene>
<keyword evidence="2" id="KW-1185">Reference proteome</keyword>
<dbReference type="EMBL" id="MWQY01000033">
    <property type="protein sequence ID" value="ORC30277.1"/>
    <property type="molecule type" value="Genomic_DNA"/>
</dbReference>
<dbReference type="STRING" id="1963862.B4O97_18300"/>
<dbReference type="AlphaFoldDB" id="A0A1Y1RT48"/>
<accession>A0A1Y1RT48</accession>
<dbReference type="Proteomes" id="UP000192343">
    <property type="component" value="Unassembled WGS sequence"/>
</dbReference>
<comment type="caution">
    <text evidence="1">The sequence shown here is derived from an EMBL/GenBank/DDBJ whole genome shotgun (WGS) entry which is preliminary data.</text>
</comment>
<sequence>MKIENANGKTVRNITGEDLHQEIAALNEENNFLILSDGDDYIQCAVSGSGFIVEYQDSTGHYSSDDALSSDAIEKLFKAYLSRSTEWRGMAGWAKGSGPAGANESVVSPEKGDSFADTLKKDLSPGKILDSVKRQVSREISRGVSRKTSGTVGRMIRKFFK</sequence>
<name>A0A1Y1RT48_9SPIO</name>
<reference evidence="1 2" key="1">
    <citation type="submission" date="2017-03" db="EMBL/GenBank/DDBJ databases">
        <title>Draft Genome sequence of Marispirochaeta sp. strain JC444.</title>
        <authorList>
            <person name="Shivani Y."/>
            <person name="Subhash Y."/>
            <person name="Sasikala C."/>
            <person name="Ramana C."/>
        </authorList>
    </citation>
    <scope>NUCLEOTIDE SEQUENCE [LARGE SCALE GENOMIC DNA]</scope>
    <source>
        <strain evidence="1 2">JC444</strain>
    </source>
</reference>
<protein>
    <submittedName>
        <fullName evidence="1">Uncharacterized protein</fullName>
    </submittedName>
</protein>
<evidence type="ECO:0000313" key="1">
    <source>
        <dbReference type="EMBL" id="ORC30277.1"/>
    </source>
</evidence>
<dbReference type="RefSeq" id="WP_083052968.1">
    <property type="nucleotide sequence ID" value="NZ_MWQY01000033.1"/>
</dbReference>